<evidence type="ECO:0000313" key="1">
    <source>
        <dbReference type="EMBL" id="POA09861.1"/>
    </source>
</evidence>
<proteinExistence type="predicted"/>
<accession>A0A2K4FEX6</accession>
<sequence length="211" mass="24136">MVDRYKSFTDLAQQMTEGEDWSIHTHERGARHLITAIHGGAIERGTSEVAELIARRGGYDFYTFKATRRNKNNELHVTSRHFNEPRLETLVQGKRHVISIHGCRGVKPKVYLGGLDHTLRAHLTLALEQRSFLVEAAPPPISGMHTDNFVNCGERKKGVQIELTEPLRKQFFNNKKFNLHNREDESNWSPVMTAFADAMIEAIDAMKEEEE</sequence>
<dbReference type="InterPro" id="IPR038128">
    <property type="entry name" value="Gamma_PGA_hydro_sf"/>
</dbReference>
<organism evidence="1 2">
    <name type="scientific">Staphylococcus argensis</name>
    <dbReference type="NCBI Taxonomy" id="1607738"/>
    <lineage>
        <taxon>Bacteria</taxon>
        <taxon>Bacillati</taxon>
        <taxon>Bacillota</taxon>
        <taxon>Bacilli</taxon>
        <taxon>Bacillales</taxon>
        <taxon>Staphylococcaceae</taxon>
        <taxon>Staphylococcus</taxon>
    </lineage>
</organism>
<dbReference type="Proteomes" id="UP000242712">
    <property type="component" value="Unassembled WGS sequence"/>
</dbReference>
<gene>
    <name evidence="1" type="ORF">CD039_03695</name>
</gene>
<evidence type="ECO:0000313" key="2">
    <source>
        <dbReference type="Proteomes" id="UP000242712"/>
    </source>
</evidence>
<dbReference type="Pfam" id="PF05908">
    <property type="entry name" value="Gamma_PGA_hydro"/>
    <property type="match status" value="1"/>
</dbReference>
<comment type="caution">
    <text evidence="1">The sequence shown here is derived from an EMBL/GenBank/DDBJ whole genome shotgun (WGS) entry which is preliminary data.</text>
</comment>
<keyword evidence="2" id="KW-1185">Reference proteome</keyword>
<protein>
    <recommendedName>
        <fullName evidence="3">Replication protein</fullName>
    </recommendedName>
</protein>
<dbReference type="OrthoDB" id="7721587at2"/>
<dbReference type="EMBL" id="PPPX01000001">
    <property type="protein sequence ID" value="POA09861.1"/>
    <property type="molecule type" value="Genomic_DNA"/>
</dbReference>
<dbReference type="InterPro" id="IPR008585">
    <property type="entry name" value="Gamma_PGA_hydro"/>
</dbReference>
<dbReference type="RefSeq" id="WP_103371169.1">
    <property type="nucleotide sequence ID" value="NZ_CBCRVO010000001.1"/>
</dbReference>
<dbReference type="Gene3D" id="3.40.630.100">
    <property type="entry name" value="Poly-gamma-glutamate hydrolase, zinc-binding motif"/>
    <property type="match status" value="1"/>
</dbReference>
<name>A0A2K4FEX6_9STAP</name>
<dbReference type="AlphaFoldDB" id="A0A2K4FEX6"/>
<reference evidence="1 2" key="1">
    <citation type="submission" date="2017-08" db="EMBL/GenBank/DDBJ databases">
        <title>Draft genome sequences of 64 type strains of genus Staph aureus.</title>
        <authorList>
            <person name="Cole K."/>
            <person name="Golubchik T."/>
            <person name="Russell J."/>
            <person name="Foster D."/>
            <person name="Llewelyn M."/>
            <person name="Wilson D."/>
            <person name="Crook D."/>
            <person name="Paul J."/>
        </authorList>
    </citation>
    <scope>NUCLEOTIDE SEQUENCE [LARGE SCALE GENOMIC DNA]</scope>
    <source>
        <strain evidence="1 2">DSM 29875</strain>
    </source>
</reference>
<dbReference type="GeneID" id="98297444"/>
<evidence type="ECO:0008006" key="3">
    <source>
        <dbReference type="Google" id="ProtNLM"/>
    </source>
</evidence>